<keyword evidence="3" id="KW-1185">Reference proteome</keyword>
<evidence type="ECO:0000256" key="1">
    <source>
        <dbReference type="SAM" id="Phobius"/>
    </source>
</evidence>
<sequence>MHTLPALPPERPWLLRHWFVPAALLLALGDLSSVWAQGWTDAPWLEAVLLFDFVVVIPLLYLVCYRHKGKAACVQALALACLGIWALDKLMPAEGRQWLDALVGLRWFGLALLIALEIKLGIVVYKAVVFSGQTREQAQSRFESEGLPPWLARFMAFEAGLWRRLWVFLQRLVGRGPR</sequence>
<comment type="caution">
    <text evidence="2">The sequence shown here is derived from an EMBL/GenBank/DDBJ whole genome shotgun (WGS) entry which is preliminary data.</text>
</comment>
<keyword evidence="1" id="KW-0472">Membrane</keyword>
<name>A0A931NDP6_9BURK</name>
<feature type="transmembrane region" description="Helical" evidence="1">
    <location>
        <begin position="107"/>
        <end position="129"/>
    </location>
</feature>
<organism evidence="2 3">
    <name type="scientific">Inhella proteolytica</name>
    <dbReference type="NCBI Taxonomy" id="2795029"/>
    <lineage>
        <taxon>Bacteria</taxon>
        <taxon>Pseudomonadati</taxon>
        <taxon>Pseudomonadota</taxon>
        <taxon>Betaproteobacteria</taxon>
        <taxon>Burkholderiales</taxon>
        <taxon>Sphaerotilaceae</taxon>
        <taxon>Inhella</taxon>
    </lineage>
</organism>
<feature type="transmembrane region" description="Helical" evidence="1">
    <location>
        <begin position="46"/>
        <end position="64"/>
    </location>
</feature>
<evidence type="ECO:0000313" key="3">
    <source>
        <dbReference type="Proteomes" id="UP000613266"/>
    </source>
</evidence>
<accession>A0A931NDP6</accession>
<dbReference type="RefSeq" id="WP_198110480.1">
    <property type="nucleotide sequence ID" value="NZ_JAEDAK010000004.1"/>
</dbReference>
<keyword evidence="1" id="KW-0812">Transmembrane</keyword>
<gene>
    <name evidence="2" type="ORF">I7X39_08140</name>
</gene>
<feature type="transmembrane region" description="Helical" evidence="1">
    <location>
        <begin position="71"/>
        <end position="87"/>
    </location>
</feature>
<evidence type="ECO:0008006" key="4">
    <source>
        <dbReference type="Google" id="ProtNLM"/>
    </source>
</evidence>
<keyword evidence="1" id="KW-1133">Transmembrane helix</keyword>
<dbReference type="Proteomes" id="UP000613266">
    <property type="component" value="Unassembled WGS sequence"/>
</dbReference>
<reference evidence="2" key="1">
    <citation type="submission" date="2020-12" db="EMBL/GenBank/DDBJ databases">
        <title>The genome sequence of Inhella sp. 1Y17.</title>
        <authorList>
            <person name="Liu Y."/>
        </authorList>
    </citation>
    <scope>NUCLEOTIDE SEQUENCE</scope>
    <source>
        <strain evidence="2">1Y17</strain>
    </source>
</reference>
<evidence type="ECO:0000313" key="2">
    <source>
        <dbReference type="EMBL" id="MBH9576872.1"/>
    </source>
</evidence>
<proteinExistence type="predicted"/>
<dbReference type="EMBL" id="JAEDAK010000004">
    <property type="protein sequence ID" value="MBH9576872.1"/>
    <property type="molecule type" value="Genomic_DNA"/>
</dbReference>
<dbReference type="AlphaFoldDB" id="A0A931NDP6"/>
<protein>
    <recommendedName>
        <fullName evidence="4">Transmembrane protein</fullName>
    </recommendedName>
</protein>